<keyword evidence="2" id="KW-0229">DNA integration</keyword>
<dbReference type="GO" id="GO:0003677">
    <property type="term" value="F:DNA binding"/>
    <property type="evidence" value="ECO:0007669"/>
    <property type="project" value="UniProtKB-UniRule"/>
</dbReference>
<dbReference type="CDD" id="cd00796">
    <property type="entry name" value="INT_Rci_Hp1_C"/>
    <property type="match status" value="1"/>
</dbReference>
<dbReference type="SUPFAM" id="SSF56349">
    <property type="entry name" value="DNA breaking-rejoining enzymes"/>
    <property type="match status" value="1"/>
</dbReference>
<evidence type="ECO:0000256" key="5">
    <source>
        <dbReference type="PROSITE-ProRule" id="PRU01248"/>
    </source>
</evidence>
<dbReference type="AlphaFoldDB" id="C5RZC3"/>
<dbReference type="Gene3D" id="1.10.443.10">
    <property type="entry name" value="Intergrase catalytic core"/>
    <property type="match status" value="1"/>
</dbReference>
<dbReference type="Pfam" id="PF00589">
    <property type="entry name" value="Phage_integrase"/>
    <property type="match status" value="1"/>
</dbReference>
<dbReference type="InterPro" id="IPR010998">
    <property type="entry name" value="Integrase_recombinase_N"/>
</dbReference>
<evidence type="ECO:0000259" key="6">
    <source>
        <dbReference type="PROSITE" id="PS51898"/>
    </source>
</evidence>
<evidence type="ECO:0000313" key="8">
    <source>
        <dbReference type="EMBL" id="EER47991.1"/>
    </source>
</evidence>
<dbReference type="PROSITE" id="PS51898">
    <property type="entry name" value="TYR_RECOMBINASE"/>
    <property type="match status" value="1"/>
</dbReference>
<dbReference type="RefSeq" id="WP_005822447.1">
    <property type="nucleotide sequence ID" value="NZ_ACQL01000041.1"/>
</dbReference>
<keyword evidence="4" id="KW-0233">DNA recombination</keyword>
<dbReference type="OrthoDB" id="5567253at2"/>
<dbReference type="InterPro" id="IPR050808">
    <property type="entry name" value="Phage_Integrase"/>
</dbReference>
<evidence type="ECO:0000256" key="3">
    <source>
        <dbReference type="ARBA" id="ARBA00023125"/>
    </source>
</evidence>
<evidence type="ECO:0000256" key="4">
    <source>
        <dbReference type="ARBA" id="ARBA00023172"/>
    </source>
</evidence>
<evidence type="ECO:0000259" key="7">
    <source>
        <dbReference type="PROSITE" id="PS51900"/>
    </source>
</evidence>
<reference evidence="8 9" key="1">
    <citation type="journal article" date="2010" name="Vet. Microbiol.">
        <title>Production of haemolysins by strains of the Actinobacillus minor/porcitonsillarum complex.</title>
        <authorList>
            <person name="Arya G."/>
            <person name="Niven D.F."/>
        </authorList>
    </citation>
    <scope>NUCLEOTIDE SEQUENCE [LARGE SCALE GENOMIC DNA]</scope>
    <source>
        <strain evidence="8 9">NM305</strain>
    </source>
</reference>
<keyword evidence="3 5" id="KW-0238">DNA-binding</keyword>
<dbReference type="GO" id="GO:0006310">
    <property type="term" value="P:DNA recombination"/>
    <property type="evidence" value="ECO:0007669"/>
    <property type="project" value="UniProtKB-KW"/>
</dbReference>
<comment type="similarity">
    <text evidence="1">Belongs to the 'phage' integrase family.</text>
</comment>
<dbReference type="Proteomes" id="UP000005532">
    <property type="component" value="Unassembled WGS sequence"/>
</dbReference>
<accession>C5RZC3</accession>
<sequence>MKVLKRSFTAKNLASLPIPESDVYEVKDESIPHLRLYRYKTKMTWYFKGCFHYRDIREKLGSYPQLKIADAKSLVLERLSQIEANSYVHKRKMTVGQFFDEVYIVSVQAHQRNYISELSKCRLYLLKPYSERTLLSFSHQELSRYFHRLHEKLSSATTNRIIAIYRKFFRLAVENGLLNKSPAEYIKQYPECNIRKKVLNEAQCKQFLTLCQKRNTKSALALALSLLTGMRIGEVISLTSDVIDFADKSITLTHTKNGSSHHLPITDKVYDVLICCMKANPLSHYLFPSDRTVTGHISPPKGLFKALMGEMQLEGFRIHDLRRSFGSLLLEKTDNLQLVAQALNHRSLNTTRRYAHYRPQVLQQRLNTALLFN</sequence>
<dbReference type="GO" id="GO:0015074">
    <property type="term" value="P:DNA integration"/>
    <property type="evidence" value="ECO:0007669"/>
    <property type="project" value="UniProtKB-KW"/>
</dbReference>
<dbReference type="InterPro" id="IPR044068">
    <property type="entry name" value="CB"/>
</dbReference>
<dbReference type="InterPro" id="IPR011010">
    <property type="entry name" value="DNA_brk_join_enz"/>
</dbReference>
<evidence type="ECO:0000256" key="1">
    <source>
        <dbReference type="ARBA" id="ARBA00008857"/>
    </source>
</evidence>
<feature type="domain" description="Tyr recombinase" evidence="6">
    <location>
        <begin position="194"/>
        <end position="367"/>
    </location>
</feature>
<comment type="caution">
    <text evidence="8">The sequence shown here is derived from an EMBL/GenBank/DDBJ whole genome shotgun (WGS) entry which is preliminary data.</text>
</comment>
<dbReference type="PANTHER" id="PTHR30629:SF2">
    <property type="entry name" value="PROPHAGE INTEGRASE INTS-RELATED"/>
    <property type="match status" value="1"/>
</dbReference>
<evidence type="ECO:0000313" key="9">
    <source>
        <dbReference type="Proteomes" id="UP000005532"/>
    </source>
</evidence>
<dbReference type="InterPro" id="IPR002104">
    <property type="entry name" value="Integrase_catalytic"/>
</dbReference>
<dbReference type="eggNOG" id="COG4974">
    <property type="taxonomic scope" value="Bacteria"/>
</dbReference>
<dbReference type="Gene3D" id="1.10.150.130">
    <property type="match status" value="1"/>
</dbReference>
<organism evidence="8 9">
    <name type="scientific">Actinobacillus minor NM305</name>
    <dbReference type="NCBI Taxonomy" id="637911"/>
    <lineage>
        <taxon>Bacteria</taxon>
        <taxon>Pseudomonadati</taxon>
        <taxon>Pseudomonadota</taxon>
        <taxon>Gammaproteobacteria</taxon>
        <taxon>Pasteurellales</taxon>
        <taxon>Pasteurellaceae</taxon>
        <taxon>Actinobacillus</taxon>
    </lineage>
</organism>
<feature type="domain" description="Core-binding (CB)" evidence="7">
    <location>
        <begin position="93"/>
        <end position="173"/>
    </location>
</feature>
<proteinExistence type="inferred from homology"/>
<gene>
    <name evidence="8" type="ORF">AM305_05085</name>
</gene>
<protein>
    <submittedName>
        <fullName evidence="8">Integrase</fullName>
    </submittedName>
</protein>
<dbReference type="PANTHER" id="PTHR30629">
    <property type="entry name" value="PROPHAGE INTEGRASE"/>
    <property type="match status" value="1"/>
</dbReference>
<dbReference type="InterPro" id="IPR013762">
    <property type="entry name" value="Integrase-like_cat_sf"/>
</dbReference>
<name>C5RZC3_9PAST</name>
<dbReference type="PROSITE" id="PS51900">
    <property type="entry name" value="CB"/>
    <property type="match status" value="1"/>
</dbReference>
<evidence type="ECO:0000256" key="2">
    <source>
        <dbReference type="ARBA" id="ARBA00022908"/>
    </source>
</evidence>
<dbReference type="EMBL" id="ACQL01000041">
    <property type="protein sequence ID" value="EER47991.1"/>
    <property type="molecule type" value="Genomic_DNA"/>
</dbReference>